<organism evidence="3 4">
    <name type="scientific">Mangrovihabitans endophyticus</name>
    <dbReference type="NCBI Taxonomy" id="1751298"/>
    <lineage>
        <taxon>Bacteria</taxon>
        <taxon>Bacillati</taxon>
        <taxon>Actinomycetota</taxon>
        <taxon>Actinomycetes</taxon>
        <taxon>Micromonosporales</taxon>
        <taxon>Micromonosporaceae</taxon>
        <taxon>Mangrovihabitans</taxon>
    </lineage>
</organism>
<keyword evidence="2" id="KW-0472">Membrane</keyword>
<proteinExistence type="predicted"/>
<reference evidence="3" key="2">
    <citation type="submission" date="2020-09" db="EMBL/GenBank/DDBJ databases">
        <authorList>
            <person name="Sun Q."/>
            <person name="Zhou Y."/>
        </authorList>
    </citation>
    <scope>NUCLEOTIDE SEQUENCE</scope>
    <source>
        <strain evidence="3">CGMCC 4.7299</strain>
    </source>
</reference>
<dbReference type="EMBL" id="BMMX01000013">
    <property type="protein sequence ID" value="GGK95682.1"/>
    <property type="molecule type" value="Genomic_DNA"/>
</dbReference>
<evidence type="ECO:0000256" key="2">
    <source>
        <dbReference type="SAM" id="Phobius"/>
    </source>
</evidence>
<feature type="region of interest" description="Disordered" evidence="1">
    <location>
        <begin position="229"/>
        <end position="253"/>
    </location>
</feature>
<sequence>MNSVLALLDGNGGQVAGIWLVLIILALLAIGGLALPSGVRRPQQVSEWLAESARRKRDDADRLVAEAAEATRYAEEIAVAVRGAAATAERRREDCQQAQGRVDAAWTAYQAADGKLDRARRAAAYAAPVSIPTEQERAESLRRSAQAAHRRGDLSDEQLMQALTHQAGWDPALHPVEQELVLARAAAAHRFRLYQEALEDENESWRASDIATAAVRSLRKEATTAETLAEAARAALPEQERAASGRRRLPAHA</sequence>
<dbReference type="AlphaFoldDB" id="A0A8J3FPI9"/>
<feature type="transmembrane region" description="Helical" evidence="2">
    <location>
        <begin position="16"/>
        <end position="35"/>
    </location>
</feature>
<keyword evidence="2" id="KW-0812">Transmembrane</keyword>
<reference evidence="3" key="1">
    <citation type="journal article" date="2014" name="Int. J. Syst. Evol. Microbiol.">
        <title>Complete genome sequence of Corynebacterium casei LMG S-19264T (=DSM 44701T), isolated from a smear-ripened cheese.</title>
        <authorList>
            <consortium name="US DOE Joint Genome Institute (JGI-PGF)"/>
            <person name="Walter F."/>
            <person name="Albersmeier A."/>
            <person name="Kalinowski J."/>
            <person name="Ruckert C."/>
        </authorList>
    </citation>
    <scope>NUCLEOTIDE SEQUENCE</scope>
    <source>
        <strain evidence="3">CGMCC 4.7299</strain>
    </source>
</reference>
<name>A0A8J3FPI9_9ACTN</name>
<feature type="compositionally biased region" description="Basic residues" evidence="1">
    <location>
        <begin position="244"/>
        <end position="253"/>
    </location>
</feature>
<comment type="caution">
    <text evidence="3">The sequence shown here is derived from an EMBL/GenBank/DDBJ whole genome shotgun (WGS) entry which is preliminary data.</text>
</comment>
<evidence type="ECO:0000256" key="1">
    <source>
        <dbReference type="SAM" id="MobiDB-lite"/>
    </source>
</evidence>
<keyword evidence="2" id="KW-1133">Transmembrane helix</keyword>
<evidence type="ECO:0000313" key="3">
    <source>
        <dbReference type="EMBL" id="GGK95682.1"/>
    </source>
</evidence>
<dbReference type="Proteomes" id="UP000656042">
    <property type="component" value="Unassembled WGS sequence"/>
</dbReference>
<protein>
    <submittedName>
        <fullName evidence="3">Uncharacterized protein</fullName>
    </submittedName>
</protein>
<keyword evidence="4" id="KW-1185">Reference proteome</keyword>
<evidence type="ECO:0000313" key="4">
    <source>
        <dbReference type="Proteomes" id="UP000656042"/>
    </source>
</evidence>
<accession>A0A8J3FPI9</accession>
<dbReference type="RefSeq" id="WP_189080030.1">
    <property type="nucleotide sequence ID" value="NZ_BMMX01000013.1"/>
</dbReference>
<gene>
    <name evidence="3" type="ORF">GCM10012284_32300</name>
</gene>